<proteinExistence type="predicted"/>
<reference evidence="1 2" key="1">
    <citation type="journal article" date="2013" name="Int. J. Syst. Evol. Microbiol.">
        <title>Marinoscillum luteum sp. nov., isolated from marine sediment.</title>
        <authorList>
            <person name="Cha I.T."/>
            <person name="Park S.J."/>
            <person name="Kim S.J."/>
            <person name="Kim J.G."/>
            <person name="Jung M.Y."/>
            <person name="Shin K.S."/>
            <person name="Kwon K.K."/>
            <person name="Yang S.H."/>
            <person name="Seo Y.S."/>
            <person name="Rhee S.K."/>
        </authorList>
    </citation>
    <scope>NUCLEOTIDE SEQUENCE [LARGE SCALE GENOMIC DNA]</scope>
    <source>
        <strain evidence="1 2">KCTC 23939</strain>
    </source>
</reference>
<protein>
    <recommendedName>
        <fullName evidence="3">FRG domain-containing protein</fullName>
    </recommendedName>
</protein>
<evidence type="ECO:0008006" key="3">
    <source>
        <dbReference type="Google" id="ProtNLM"/>
    </source>
</evidence>
<accession>A0ABW7NDT0</accession>
<evidence type="ECO:0000313" key="2">
    <source>
        <dbReference type="Proteomes" id="UP001610063"/>
    </source>
</evidence>
<gene>
    <name evidence="1" type="ORF">ACHKAR_17565</name>
</gene>
<evidence type="ECO:0000313" key="1">
    <source>
        <dbReference type="EMBL" id="MFH6985265.1"/>
    </source>
</evidence>
<name>A0ABW7NDT0_9BACT</name>
<sequence>MEIQKEELIKLFDFLAQKTGESLDFTGFDAMEAKLGPNINGKYLYTKYNEAIRSVTSSCSIQEIKLRSLLNYLGFENYSEYQTFLNAPIPQVLASCFGVWVSFVRQSSDEGLIYQSPVQIYQKNQKAYFVLKGPNTTYSGEMTYANGCLTTLFTGSSGKLFHHIYKIGNRKEPRVLQGIYSGISTADDPIGGRAVLYRSEKAFEEIRNLVLKSADLINSDDPFYRNLGSYFGAFEKNNLRLNRIISFDSEDLKS</sequence>
<dbReference type="Proteomes" id="UP001610063">
    <property type="component" value="Unassembled WGS sequence"/>
</dbReference>
<comment type="caution">
    <text evidence="1">The sequence shown here is derived from an EMBL/GenBank/DDBJ whole genome shotgun (WGS) entry which is preliminary data.</text>
</comment>
<keyword evidence="2" id="KW-1185">Reference proteome</keyword>
<dbReference type="RefSeq" id="WP_395418746.1">
    <property type="nucleotide sequence ID" value="NZ_JBIPKE010000019.1"/>
</dbReference>
<dbReference type="EMBL" id="JBIPKE010000019">
    <property type="protein sequence ID" value="MFH6985265.1"/>
    <property type="molecule type" value="Genomic_DNA"/>
</dbReference>
<organism evidence="1 2">
    <name type="scientific">Marinoscillum luteum</name>
    <dbReference type="NCBI Taxonomy" id="861051"/>
    <lineage>
        <taxon>Bacteria</taxon>
        <taxon>Pseudomonadati</taxon>
        <taxon>Bacteroidota</taxon>
        <taxon>Cytophagia</taxon>
        <taxon>Cytophagales</taxon>
        <taxon>Reichenbachiellaceae</taxon>
        <taxon>Marinoscillum</taxon>
    </lineage>
</organism>